<dbReference type="Pfam" id="PF01395">
    <property type="entry name" value="PBP_GOBP"/>
    <property type="match status" value="1"/>
</dbReference>
<dbReference type="Gene3D" id="1.10.238.20">
    <property type="entry name" value="Pheromone/general odorant binding protein domain"/>
    <property type="match status" value="1"/>
</dbReference>
<sequence length="97" mass="10829">MKTIVIISAICVCVSAMTHEELKSGIHTLQSICMPETGATEQIINEIYDGNINVDDENVQSYVECMMKKFNIVDDNGNFNEEVTRDVVSAILDENEN</sequence>
<dbReference type="InterPro" id="IPR006170">
    <property type="entry name" value="PBP/GOBP"/>
</dbReference>
<dbReference type="GO" id="GO:0007608">
    <property type="term" value="P:sensory perception of smell"/>
    <property type="evidence" value="ECO:0007669"/>
    <property type="project" value="TreeGrafter"/>
</dbReference>
<name>V9IHT0_APICE</name>
<evidence type="ECO:0000256" key="1">
    <source>
        <dbReference type="ARBA" id="ARBA00022729"/>
    </source>
</evidence>
<dbReference type="PANTHER" id="PTHR11857">
    <property type="entry name" value="ODORANT BINDING PROTEIN-RELATED"/>
    <property type="match status" value="1"/>
</dbReference>
<dbReference type="CDD" id="cd23992">
    <property type="entry name" value="PBP_GOBP"/>
    <property type="match status" value="1"/>
</dbReference>
<gene>
    <name evidence="3" type="ORF">ACCB05647</name>
</gene>
<feature type="chain" id="PRO_5004777627" evidence="2">
    <location>
        <begin position="17"/>
        <end position="97"/>
    </location>
</feature>
<keyword evidence="1 2" id="KW-0732">Signal</keyword>
<dbReference type="GO" id="GO:0005615">
    <property type="term" value="C:extracellular space"/>
    <property type="evidence" value="ECO:0007669"/>
    <property type="project" value="TreeGrafter"/>
</dbReference>
<dbReference type="GO" id="GO:0005549">
    <property type="term" value="F:odorant binding"/>
    <property type="evidence" value="ECO:0007669"/>
    <property type="project" value="InterPro"/>
</dbReference>
<protein>
    <submittedName>
        <fullName evidence="3">Odorant-binding protein 16</fullName>
    </submittedName>
</protein>
<evidence type="ECO:0000256" key="2">
    <source>
        <dbReference type="SAM" id="SignalP"/>
    </source>
</evidence>
<evidence type="ECO:0000313" key="3">
    <source>
        <dbReference type="EMBL" id="AEY59889.1"/>
    </source>
</evidence>
<dbReference type="EMBL" id="JR044438">
    <property type="protein sequence ID" value="AEY59889.1"/>
    <property type="molecule type" value="mRNA"/>
</dbReference>
<reference evidence="3" key="1">
    <citation type="submission" date="2011-11" db="EMBL/GenBank/DDBJ databases">
        <title>Decoding the brain transcriptome of the Eastern honeybee (Apis cerana) based on pyrosequencing.</title>
        <authorList>
            <person name="Sun L."/>
            <person name="Zheng H."/>
            <person name="Wang Y."/>
            <person name="Xie X."/>
            <person name="Zhu Y."/>
            <person name="Gu W."/>
            <person name="Wang S."/>
        </authorList>
    </citation>
    <scope>NUCLEOTIDE SEQUENCE</scope>
    <source>
        <tissue evidence="3">Brain</tissue>
    </source>
</reference>
<proteinExistence type="evidence at transcript level"/>
<accession>V9IHT0</accession>
<organism evidence="3">
    <name type="scientific">Apis cerana</name>
    <name type="common">Indian honeybee</name>
    <dbReference type="NCBI Taxonomy" id="7461"/>
    <lineage>
        <taxon>Eukaryota</taxon>
        <taxon>Metazoa</taxon>
        <taxon>Ecdysozoa</taxon>
        <taxon>Arthropoda</taxon>
        <taxon>Hexapoda</taxon>
        <taxon>Insecta</taxon>
        <taxon>Pterygota</taxon>
        <taxon>Neoptera</taxon>
        <taxon>Endopterygota</taxon>
        <taxon>Hymenoptera</taxon>
        <taxon>Apocrita</taxon>
        <taxon>Aculeata</taxon>
        <taxon>Apoidea</taxon>
        <taxon>Anthophila</taxon>
        <taxon>Apidae</taxon>
        <taxon>Apis</taxon>
    </lineage>
</organism>
<feature type="signal peptide" evidence="2">
    <location>
        <begin position="1"/>
        <end position="16"/>
    </location>
</feature>
<dbReference type="SUPFAM" id="SSF47565">
    <property type="entry name" value="Insect pheromone/odorant-binding proteins"/>
    <property type="match status" value="1"/>
</dbReference>
<dbReference type="AlphaFoldDB" id="V9IHT0"/>
<dbReference type="InterPro" id="IPR036728">
    <property type="entry name" value="PBP_GOBP_sf"/>
</dbReference>
<dbReference type="SMR" id="V9IHT0"/>